<feature type="signal peptide" evidence="1">
    <location>
        <begin position="1"/>
        <end position="19"/>
    </location>
</feature>
<evidence type="ECO:0008006" key="4">
    <source>
        <dbReference type="Google" id="ProtNLM"/>
    </source>
</evidence>
<reference evidence="2 3" key="1">
    <citation type="submission" date="2024-02" db="EMBL/GenBank/DDBJ databases">
        <title>De novo assembly and annotation of 12 fungi associated with fruit tree decline syndrome in Ontario, Canada.</title>
        <authorList>
            <person name="Sulman M."/>
            <person name="Ellouze W."/>
            <person name="Ilyukhin E."/>
        </authorList>
    </citation>
    <scope>NUCLEOTIDE SEQUENCE [LARGE SCALE GENOMIC DNA]</scope>
    <source>
        <strain evidence="2 3">M11/M66-122</strain>
    </source>
</reference>
<feature type="chain" id="PRO_5042820687" description="Ricin B lectin domain-containing protein" evidence="1">
    <location>
        <begin position="20"/>
        <end position="348"/>
    </location>
</feature>
<evidence type="ECO:0000313" key="2">
    <source>
        <dbReference type="EMBL" id="KAK7752549.1"/>
    </source>
</evidence>
<dbReference type="Proteomes" id="UP001320420">
    <property type="component" value="Unassembled WGS sequence"/>
</dbReference>
<keyword evidence="1" id="KW-0732">Signal</keyword>
<dbReference type="EMBL" id="JAKJXP020000037">
    <property type="protein sequence ID" value="KAK7752549.1"/>
    <property type="molecule type" value="Genomic_DNA"/>
</dbReference>
<dbReference type="InterPro" id="IPR035992">
    <property type="entry name" value="Ricin_B-like_lectins"/>
</dbReference>
<organism evidence="2 3">
    <name type="scientific">Diatrype stigma</name>
    <dbReference type="NCBI Taxonomy" id="117547"/>
    <lineage>
        <taxon>Eukaryota</taxon>
        <taxon>Fungi</taxon>
        <taxon>Dikarya</taxon>
        <taxon>Ascomycota</taxon>
        <taxon>Pezizomycotina</taxon>
        <taxon>Sordariomycetes</taxon>
        <taxon>Xylariomycetidae</taxon>
        <taxon>Xylariales</taxon>
        <taxon>Diatrypaceae</taxon>
        <taxon>Diatrype</taxon>
    </lineage>
</organism>
<dbReference type="SUPFAM" id="SSF50370">
    <property type="entry name" value="Ricin B-like lectins"/>
    <property type="match status" value="1"/>
</dbReference>
<dbReference type="Gene3D" id="2.80.10.50">
    <property type="match status" value="1"/>
</dbReference>
<evidence type="ECO:0000313" key="3">
    <source>
        <dbReference type="Proteomes" id="UP001320420"/>
    </source>
</evidence>
<accession>A0AAN9V0G2</accession>
<evidence type="ECO:0000256" key="1">
    <source>
        <dbReference type="SAM" id="SignalP"/>
    </source>
</evidence>
<sequence>MFQLCYHVLAASLATGVVAGPALTKAYAPSHRAVAQLNEAAAAEAHPRDETAVRAFAGTQIKTFDGKCLFVDKLSGDFRANLTPIQVTDCDSDSTDGQGWDVIVNGTHNDIEDSMLVVSTLPSSAFSVVSTPVTSQASLTSSGATVSATGSSTTAGIVKTTLAATDMPNPTNPVPVSGAGGILQPTAAAESHERDDTAARAFTAVGIQASDGRCLFIDPTAGDFRQNLIPISLVRCGGTPNEKFDVITTGKHNNAPNSALLVSSLMNGCISFDGRRKAGDTVTIFSCGGRADGSGETNNGQLFPYISGTALTLAPSNEGNATCVFPGEERLTSGPCTEEDSQVFTILS</sequence>
<dbReference type="AlphaFoldDB" id="A0AAN9V0G2"/>
<comment type="caution">
    <text evidence="2">The sequence shown here is derived from an EMBL/GenBank/DDBJ whole genome shotgun (WGS) entry which is preliminary data.</text>
</comment>
<proteinExistence type="predicted"/>
<gene>
    <name evidence="2" type="ORF">SLS62_005517</name>
</gene>
<name>A0AAN9V0G2_9PEZI</name>
<keyword evidence="3" id="KW-1185">Reference proteome</keyword>
<protein>
    <recommendedName>
        <fullName evidence="4">Ricin B lectin domain-containing protein</fullName>
    </recommendedName>
</protein>